<proteinExistence type="predicted"/>
<evidence type="ECO:0000313" key="2">
    <source>
        <dbReference type="Proteomes" id="UP000486602"/>
    </source>
</evidence>
<dbReference type="EMBL" id="JAAGVY010000020">
    <property type="protein sequence ID" value="NEN24148.1"/>
    <property type="molecule type" value="Genomic_DNA"/>
</dbReference>
<evidence type="ECO:0008006" key="3">
    <source>
        <dbReference type="Google" id="ProtNLM"/>
    </source>
</evidence>
<gene>
    <name evidence="1" type="ORF">G3O08_11610</name>
</gene>
<dbReference type="Proteomes" id="UP000486602">
    <property type="component" value="Unassembled WGS sequence"/>
</dbReference>
<reference evidence="1 2" key="1">
    <citation type="submission" date="2020-02" db="EMBL/GenBank/DDBJ databases">
        <title>Out from the shadows clarifying the taxonomy of the family Cryomorphaceae and related taxa by utilizing the GTDB taxonomic framework.</title>
        <authorList>
            <person name="Bowman J.P."/>
        </authorList>
    </citation>
    <scope>NUCLEOTIDE SEQUENCE [LARGE SCALE GENOMIC DNA]</scope>
    <source>
        <strain evidence="1 2">QSSC 1-22</strain>
    </source>
</reference>
<sequence>MKKVIVITCFIWFYHSGISAQNVNYREVFFEVDSVVIDSVPEWDPNQKEYSLREVYRNGDIFSSQTFHGKNRLKTVWVDFDSVAVYLGFDESGYCVNFISIITPNDRKGHIYEFERDLSLNTISEGFVVPNGMQYRYYKTGELFSEMIYNNGLKDGYYKEYYPNGSLAVFQEFRDDKTNEIYQDFYSNGSIRAQWFYKNDKIDGKKIFYNEDGTISTVQYWKEGILLENDR</sequence>
<dbReference type="Pfam" id="PF07661">
    <property type="entry name" value="MORN_2"/>
    <property type="match status" value="3"/>
</dbReference>
<dbReference type="InterPro" id="IPR011652">
    <property type="entry name" value="MORN_2"/>
</dbReference>
<dbReference type="RefSeq" id="WP_163285542.1">
    <property type="nucleotide sequence ID" value="NZ_JAAGVY010000020.1"/>
</dbReference>
<keyword evidence="2" id="KW-1185">Reference proteome</keyword>
<accession>A0A7K3WRI7</accession>
<organism evidence="1 2">
    <name type="scientific">Cryomorpha ignava</name>
    <dbReference type="NCBI Taxonomy" id="101383"/>
    <lineage>
        <taxon>Bacteria</taxon>
        <taxon>Pseudomonadati</taxon>
        <taxon>Bacteroidota</taxon>
        <taxon>Flavobacteriia</taxon>
        <taxon>Flavobacteriales</taxon>
        <taxon>Cryomorphaceae</taxon>
        <taxon>Cryomorpha</taxon>
    </lineage>
</organism>
<comment type="caution">
    <text evidence="1">The sequence shown here is derived from an EMBL/GenBank/DDBJ whole genome shotgun (WGS) entry which is preliminary data.</text>
</comment>
<name>A0A7K3WRI7_9FLAO</name>
<evidence type="ECO:0000313" key="1">
    <source>
        <dbReference type="EMBL" id="NEN24148.1"/>
    </source>
</evidence>
<dbReference type="AlphaFoldDB" id="A0A7K3WRI7"/>
<protein>
    <recommendedName>
        <fullName evidence="3">Toxin-antitoxin system YwqK family antitoxin</fullName>
    </recommendedName>
</protein>
<dbReference type="Gene3D" id="3.90.930.1">
    <property type="match status" value="1"/>
</dbReference>
<dbReference type="SUPFAM" id="SSF82185">
    <property type="entry name" value="Histone H3 K4-specific methyltransferase SET7/9 N-terminal domain"/>
    <property type="match status" value="1"/>
</dbReference>